<dbReference type="GO" id="GO:0016989">
    <property type="term" value="F:sigma factor antagonist activity"/>
    <property type="evidence" value="ECO:0007669"/>
    <property type="project" value="InterPro"/>
</dbReference>
<feature type="compositionally biased region" description="Low complexity" evidence="1">
    <location>
        <begin position="123"/>
        <end position="139"/>
    </location>
</feature>
<comment type="caution">
    <text evidence="3">The sequence shown here is derived from an EMBL/GenBank/DDBJ whole genome shotgun (WGS) entry which is preliminary data.</text>
</comment>
<dbReference type="RefSeq" id="WP_123768840.1">
    <property type="nucleotide sequence ID" value="NZ_RKQN01000001.1"/>
</dbReference>
<dbReference type="AlphaFoldDB" id="A0A3N4VHW9"/>
<evidence type="ECO:0000313" key="4">
    <source>
        <dbReference type="Proteomes" id="UP000269708"/>
    </source>
</evidence>
<accession>A0A3N4VHW9</accession>
<evidence type="ECO:0000259" key="2">
    <source>
        <dbReference type="Pfam" id="PF03872"/>
    </source>
</evidence>
<feature type="domain" description="Anti sigma-E protein RseA N-terminal" evidence="2">
    <location>
        <begin position="12"/>
        <end position="86"/>
    </location>
</feature>
<dbReference type="CDD" id="cd16328">
    <property type="entry name" value="RseA_N"/>
    <property type="match status" value="1"/>
</dbReference>
<keyword evidence="4" id="KW-1185">Reference proteome</keyword>
<dbReference type="PANTHER" id="PTHR38104">
    <property type="match status" value="1"/>
</dbReference>
<dbReference type="Pfam" id="PF03872">
    <property type="entry name" value="RseA_N"/>
    <property type="match status" value="1"/>
</dbReference>
<gene>
    <name evidence="3" type="ORF">EDC50_0458</name>
</gene>
<evidence type="ECO:0000256" key="1">
    <source>
        <dbReference type="SAM" id="MobiDB-lite"/>
    </source>
</evidence>
<reference evidence="3 4" key="1">
    <citation type="submission" date="2018-11" db="EMBL/GenBank/DDBJ databases">
        <title>Genomic Encyclopedia of Type Strains, Phase IV (KMG-IV): sequencing the most valuable type-strain genomes for metagenomic binning, comparative biology and taxonomic classification.</title>
        <authorList>
            <person name="Goeker M."/>
        </authorList>
    </citation>
    <scope>NUCLEOTIDE SEQUENCE [LARGE SCALE GENOMIC DNA]</scope>
    <source>
        <strain evidence="3 4">DSM 25623</strain>
    </source>
</reference>
<dbReference type="PANTHER" id="PTHR38104:SF1">
    <property type="entry name" value="ANTI-SIGMA-E FACTOR RSEA"/>
    <property type="match status" value="1"/>
</dbReference>
<dbReference type="EMBL" id="RKQN01000001">
    <property type="protein sequence ID" value="RPE81273.1"/>
    <property type="molecule type" value="Genomic_DNA"/>
</dbReference>
<feature type="compositionally biased region" description="Pro residues" evidence="1">
    <location>
        <begin position="268"/>
        <end position="288"/>
    </location>
</feature>
<organism evidence="3 4">
    <name type="scientific">Vulcaniibacterium tengchongense</name>
    <dbReference type="NCBI Taxonomy" id="1273429"/>
    <lineage>
        <taxon>Bacteria</taxon>
        <taxon>Pseudomonadati</taxon>
        <taxon>Pseudomonadota</taxon>
        <taxon>Gammaproteobacteria</taxon>
        <taxon>Lysobacterales</taxon>
        <taxon>Lysobacteraceae</taxon>
        <taxon>Vulcaniibacterium</taxon>
    </lineage>
</organism>
<dbReference type="InterPro" id="IPR036147">
    <property type="entry name" value="Anti-sigma_E_RseA_N_sf"/>
</dbReference>
<name>A0A3N4VHW9_9GAMM</name>
<dbReference type="Gene3D" id="1.10.10.880">
    <property type="entry name" value="Anti sigma-E protein RseA, N-terminal domain"/>
    <property type="match status" value="1"/>
</dbReference>
<proteinExistence type="predicted"/>
<protein>
    <submittedName>
        <fullName evidence="3">RseA-like anti sigma(E) protein</fullName>
    </submittedName>
</protein>
<dbReference type="InterPro" id="IPR052383">
    <property type="entry name" value="Anti-sigma-E_RseA-like"/>
</dbReference>
<dbReference type="InterPro" id="IPR005572">
    <property type="entry name" value="Anti-sigma_E_RseA_N"/>
</dbReference>
<dbReference type="SUPFAM" id="SSF89069">
    <property type="entry name" value="N-terminal, cytoplasmic domain of anti-sigmaE factor RseA"/>
    <property type="match status" value="1"/>
</dbReference>
<evidence type="ECO:0000313" key="3">
    <source>
        <dbReference type="EMBL" id="RPE81273.1"/>
    </source>
</evidence>
<feature type="region of interest" description="Disordered" evidence="1">
    <location>
        <begin position="122"/>
        <end position="154"/>
    </location>
</feature>
<dbReference type="Proteomes" id="UP000269708">
    <property type="component" value="Unassembled WGS sequence"/>
</dbReference>
<feature type="compositionally biased region" description="Basic and acidic residues" evidence="1">
    <location>
        <begin position="172"/>
        <end position="191"/>
    </location>
</feature>
<feature type="region of interest" description="Disordered" evidence="1">
    <location>
        <begin position="171"/>
        <end position="288"/>
    </location>
</feature>
<sequence length="288" mass="29476">MTADIRSHDDDRETLSALFDGELQGDAARFALRRLGHDEQWRRACGRWQLYGDVLRGQAAALAPGGFAERVAAAIAEDGRSEQARAATGTGGALGRRAWIGGALAASVAVAALFVSRPLSQDAGPAAPASTPVASARPAPAEPTPAPAATSAPAPRVPAAELALGAVAAAEAPRRALERRNGKARAGDEAGARAARRSAAERAAAPPVLVAGAEPMPSGARAGDPFLPPAHEATPRPWPRAVLPQYSSGGEFNARYGDGAQPSFYPFEPVPAPPPGARLPSEPTAPRP</sequence>